<sequence length="104" mass="11123">MPMYDMKNMAKLGQLGKNAGNDIWKKFGALNEAVMADGVIPVKYKELIAVAVALTTQCSYCLEIHKGKARQAGASDEELAQTVFIAAMLRAGGAVTHGSHLIDD</sequence>
<dbReference type="PANTHER" id="PTHR33930">
    <property type="entry name" value="ALKYL HYDROPEROXIDE REDUCTASE AHPD"/>
    <property type="match status" value="1"/>
</dbReference>
<dbReference type="Gene3D" id="1.20.1290.10">
    <property type="entry name" value="AhpD-like"/>
    <property type="match status" value="1"/>
</dbReference>
<evidence type="ECO:0000313" key="2">
    <source>
        <dbReference type="EMBL" id="RJE81844.1"/>
    </source>
</evidence>
<dbReference type="AlphaFoldDB" id="A0A418SLL7"/>
<dbReference type="InterPro" id="IPR004675">
    <property type="entry name" value="AhpD_core"/>
</dbReference>
<dbReference type="Proteomes" id="UP000284202">
    <property type="component" value="Unassembled WGS sequence"/>
</dbReference>
<dbReference type="Pfam" id="PF02627">
    <property type="entry name" value="CMD"/>
    <property type="match status" value="1"/>
</dbReference>
<dbReference type="EMBL" id="QZCG01000030">
    <property type="protein sequence ID" value="RJE81844.1"/>
    <property type="molecule type" value="Genomic_DNA"/>
</dbReference>
<dbReference type="GO" id="GO:0051920">
    <property type="term" value="F:peroxiredoxin activity"/>
    <property type="evidence" value="ECO:0007669"/>
    <property type="project" value="InterPro"/>
</dbReference>
<accession>A0A418SLL7</accession>
<proteinExistence type="predicted"/>
<evidence type="ECO:0000313" key="3">
    <source>
        <dbReference type="Proteomes" id="UP000284202"/>
    </source>
</evidence>
<dbReference type="InterPro" id="IPR029032">
    <property type="entry name" value="AhpD-like"/>
</dbReference>
<evidence type="ECO:0000259" key="1">
    <source>
        <dbReference type="Pfam" id="PF02627"/>
    </source>
</evidence>
<protein>
    <submittedName>
        <fullName evidence="2">Carboxymuconolactone decarboxylase family protein</fullName>
    </submittedName>
</protein>
<comment type="caution">
    <text evidence="2">The sequence shown here is derived from an EMBL/GenBank/DDBJ whole genome shotgun (WGS) entry which is preliminary data.</text>
</comment>
<name>A0A418SLL7_9RHOB</name>
<dbReference type="NCBIfam" id="TIGR00778">
    <property type="entry name" value="ahpD_dom"/>
    <property type="match status" value="1"/>
</dbReference>
<reference evidence="3" key="1">
    <citation type="submission" date="2018-09" db="EMBL/GenBank/DDBJ databases">
        <title>Acidovorax cavernicola nov. sp. isolated from Gruta de las Maravillas (Aracena, Spain).</title>
        <authorList>
            <person name="Jurado V."/>
            <person name="Gutierrez-Patricio S."/>
            <person name="Gonzalez-Pimentel J.L."/>
            <person name="Miller A.Z."/>
            <person name="Laiz L."/>
            <person name="Saiz-Jimenez C."/>
        </authorList>
    </citation>
    <scope>NUCLEOTIDE SEQUENCE [LARGE SCALE GENOMIC DNA]</scope>
    <source>
        <strain evidence="3">1011MAR3C25</strain>
    </source>
</reference>
<dbReference type="InterPro" id="IPR003779">
    <property type="entry name" value="CMD-like"/>
</dbReference>
<dbReference type="OrthoDB" id="9801997at2"/>
<feature type="domain" description="Carboxymuconolactone decarboxylase-like" evidence="1">
    <location>
        <begin position="26"/>
        <end position="101"/>
    </location>
</feature>
<organism evidence="2 3">
    <name type="scientific">Paracoccus onubensis</name>
    <dbReference type="NCBI Taxonomy" id="1675788"/>
    <lineage>
        <taxon>Bacteria</taxon>
        <taxon>Pseudomonadati</taxon>
        <taxon>Pseudomonadota</taxon>
        <taxon>Alphaproteobacteria</taxon>
        <taxon>Rhodobacterales</taxon>
        <taxon>Paracoccaceae</taxon>
        <taxon>Paracoccus</taxon>
    </lineage>
</organism>
<gene>
    <name evidence="2" type="ORF">D3P04_22855</name>
</gene>
<dbReference type="SUPFAM" id="SSF69118">
    <property type="entry name" value="AhpD-like"/>
    <property type="match status" value="1"/>
</dbReference>
<keyword evidence="3" id="KW-1185">Reference proteome</keyword>
<dbReference type="PANTHER" id="PTHR33930:SF2">
    <property type="entry name" value="BLR3452 PROTEIN"/>
    <property type="match status" value="1"/>
</dbReference>